<organism evidence="3 4">
    <name type="scientific">Clostridium collagenovorans DSM 3089</name>
    <dbReference type="NCBI Taxonomy" id="1121306"/>
    <lineage>
        <taxon>Bacteria</taxon>
        <taxon>Bacillati</taxon>
        <taxon>Bacillota</taxon>
        <taxon>Clostridia</taxon>
        <taxon>Eubacteriales</taxon>
        <taxon>Clostridiaceae</taxon>
        <taxon>Clostridium</taxon>
    </lineage>
</organism>
<evidence type="ECO:0000313" key="4">
    <source>
        <dbReference type="Proteomes" id="UP000184526"/>
    </source>
</evidence>
<evidence type="ECO:0000313" key="3">
    <source>
        <dbReference type="EMBL" id="SHH98129.1"/>
    </source>
</evidence>
<dbReference type="EMBL" id="FQXP01000008">
    <property type="protein sequence ID" value="SHH98129.1"/>
    <property type="molecule type" value="Genomic_DNA"/>
</dbReference>
<dbReference type="InterPro" id="IPR006073">
    <property type="entry name" value="GTP-bd"/>
</dbReference>
<proteinExistence type="predicted"/>
<feature type="coiled-coil region" evidence="1">
    <location>
        <begin position="197"/>
        <end position="224"/>
    </location>
</feature>
<dbReference type="STRING" id="1121306.SAMN02745196_02179"/>
<dbReference type="AlphaFoldDB" id="A0A1M5XEE9"/>
<evidence type="ECO:0000259" key="2">
    <source>
        <dbReference type="Pfam" id="PF01926"/>
    </source>
</evidence>
<sequence length="351" mass="39396">MDNINLVIMGKTGSGKSTLINAILEEDLAPTGSGQAVTRENKVYSRSMFLQLGNEGRESGLYGMVGKKVNLYDTVGLEIDTRITRSTLDDIQKFIKEAQKCEREKDITLVWFCVNCRSSRFENYELELIKELSIEYEIPFVIVITQCYMSEKGELEKQIENDLPEISVIRVLAKEYKTRGGSVPAFGIQDLLCKSVIDYDKSKVNILEAKLDRLSQEREIKIQELRDKGDRCIEKYGNKAMKIGFVPIGCIPIVHGMCIKMLMDLNKIAGINSTKGFSTEIFSDTVVGLIATPLMGIPLLSAAIASSYVEVVGKAYLDTLMCVIERSSDEELKNNDLMAKGIREELKKRKK</sequence>
<dbReference type="CDD" id="cd00882">
    <property type="entry name" value="Ras_like_GTPase"/>
    <property type="match status" value="1"/>
</dbReference>
<feature type="domain" description="G" evidence="2">
    <location>
        <begin position="6"/>
        <end position="145"/>
    </location>
</feature>
<name>A0A1M5XEE9_9CLOT</name>
<gene>
    <name evidence="3" type="ORF">SAMN02745196_02179</name>
</gene>
<dbReference type="OrthoDB" id="9255830at2"/>
<dbReference type="Proteomes" id="UP000184526">
    <property type="component" value="Unassembled WGS sequence"/>
</dbReference>
<reference evidence="3 4" key="1">
    <citation type="submission" date="2016-11" db="EMBL/GenBank/DDBJ databases">
        <authorList>
            <person name="Jaros S."/>
            <person name="Januszkiewicz K."/>
            <person name="Wedrychowicz H."/>
        </authorList>
    </citation>
    <scope>NUCLEOTIDE SEQUENCE [LARGE SCALE GENOMIC DNA]</scope>
    <source>
        <strain evidence="3 4">DSM 3089</strain>
    </source>
</reference>
<keyword evidence="1" id="KW-0175">Coiled coil</keyword>
<dbReference type="RefSeq" id="WP_072832044.1">
    <property type="nucleotide sequence ID" value="NZ_FQXP01000008.1"/>
</dbReference>
<protein>
    <submittedName>
        <fullName evidence="3">50S ribosome-binding GTPase</fullName>
    </submittedName>
</protein>
<accession>A0A1M5XEE9</accession>
<dbReference type="InterPro" id="IPR027417">
    <property type="entry name" value="P-loop_NTPase"/>
</dbReference>
<evidence type="ECO:0000256" key="1">
    <source>
        <dbReference type="SAM" id="Coils"/>
    </source>
</evidence>
<dbReference type="Pfam" id="PF01926">
    <property type="entry name" value="MMR_HSR1"/>
    <property type="match status" value="1"/>
</dbReference>
<dbReference type="SUPFAM" id="SSF52540">
    <property type="entry name" value="P-loop containing nucleoside triphosphate hydrolases"/>
    <property type="match status" value="1"/>
</dbReference>
<dbReference type="Gene3D" id="3.40.50.300">
    <property type="entry name" value="P-loop containing nucleotide triphosphate hydrolases"/>
    <property type="match status" value="1"/>
</dbReference>
<dbReference type="GO" id="GO:0005525">
    <property type="term" value="F:GTP binding"/>
    <property type="evidence" value="ECO:0007669"/>
    <property type="project" value="InterPro"/>
</dbReference>
<keyword evidence="4" id="KW-1185">Reference proteome</keyword>